<evidence type="ECO:0000256" key="4">
    <source>
        <dbReference type="ARBA" id="ARBA00022889"/>
    </source>
</evidence>
<evidence type="ECO:0000256" key="8">
    <source>
        <dbReference type="ARBA" id="ARBA00023157"/>
    </source>
</evidence>
<protein>
    <recommendedName>
        <fullName evidence="12">Integrin alpha third immunoglobulin-like domain-containing protein</fullName>
    </recommendedName>
</protein>
<dbReference type="FunFam" id="1.20.5.930:FF:000001">
    <property type="entry name" value="Integrin subunit alpha V"/>
    <property type="match status" value="1"/>
</dbReference>
<feature type="domain" description="Integrin alpha third immunoglobulin-like" evidence="12">
    <location>
        <begin position="1"/>
        <end position="81"/>
    </location>
</feature>
<comment type="subcellular location">
    <subcellularLocation>
        <location evidence="1">Membrane</location>
        <topology evidence="1">Single-pass type I membrane protein</topology>
    </subcellularLocation>
</comment>
<evidence type="ECO:0000256" key="6">
    <source>
        <dbReference type="ARBA" id="ARBA00023037"/>
    </source>
</evidence>
<dbReference type="PANTHER" id="PTHR23220:SF3">
    <property type="entry name" value="INTEGRIN ALPHA-5"/>
    <property type="match status" value="1"/>
</dbReference>
<evidence type="ECO:0000256" key="2">
    <source>
        <dbReference type="ARBA" id="ARBA00008054"/>
    </source>
</evidence>
<dbReference type="AlphaFoldDB" id="A0AAD6A657"/>
<keyword evidence="10" id="KW-0325">Glycoprotein</keyword>
<dbReference type="Proteomes" id="UP001219934">
    <property type="component" value="Unassembled WGS sequence"/>
</dbReference>
<dbReference type="GO" id="GO:0098609">
    <property type="term" value="P:cell-cell adhesion"/>
    <property type="evidence" value="ECO:0007669"/>
    <property type="project" value="TreeGrafter"/>
</dbReference>
<evidence type="ECO:0000256" key="5">
    <source>
        <dbReference type="ARBA" id="ARBA00022989"/>
    </source>
</evidence>
<sequence>MSCSSVECWQIQCDVGTLERGASVILTLRSRLWAETFIERVYKQFVLECSVHYKVDKMPYSIPPKFKPSGSKKVVMAVMWNKPDTPFPVPVWIIILAILAGLLLLALLIYLLYKMGFFKRSDPYGTTMEKAQLKPQASSEA</sequence>
<evidence type="ECO:0000313" key="14">
    <source>
        <dbReference type="EMBL" id="KAJ4919687.1"/>
    </source>
</evidence>
<accession>A0AAD6A657</accession>
<evidence type="ECO:0000256" key="7">
    <source>
        <dbReference type="ARBA" id="ARBA00023136"/>
    </source>
</evidence>
<keyword evidence="5 11" id="KW-1133">Transmembrane helix</keyword>
<dbReference type="GO" id="GO:0007229">
    <property type="term" value="P:integrin-mediated signaling pathway"/>
    <property type="evidence" value="ECO:0007669"/>
    <property type="project" value="UniProtKB-KW"/>
</dbReference>
<dbReference type="GO" id="GO:0001525">
    <property type="term" value="P:angiogenesis"/>
    <property type="evidence" value="ECO:0007669"/>
    <property type="project" value="TreeGrafter"/>
</dbReference>
<dbReference type="EMBL" id="JAPTMU010000339">
    <property type="protein sequence ID" value="KAJ4919116.1"/>
    <property type="molecule type" value="Genomic_DNA"/>
</dbReference>
<dbReference type="InterPro" id="IPR018184">
    <property type="entry name" value="Integrin_alpha_C_CS"/>
</dbReference>
<dbReference type="GO" id="GO:0033627">
    <property type="term" value="P:cell adhesion mediated by integrin"/>
    <property type="evidence" value="ECO:0007669"/>
    <property type="project" value="TreeGrafter"/>
</dbReference>
<comment type="caution">
    <text evidence="13">The sequence shown here is derived from an EMBL/GenBank/DDBJ whole genome shotgun (WGS) entry which is preliminary data.</text>
</comment>
<dbReference type="GO" id="GO:0008305">
    <property type="term" value="C:integrin complex"/>
    <property type="evidence" value="ECO:0007669"/>
    <property type="project" value="TreeGrafter"/>
</dbReference>
<evidence type="ECO:0000256" key="11">
    <source>
        <dbReference type="SAM" id="Phobius"/>
    </source>
</evidence>
<dbReference type="PROSITE" id="PS00242">
    <property type="entry name" value="INTEGRIN_ALPHA"/>
    <property type="match status" value="1"/>
</dbReference>
<evidence type="ECO:0000256" key="10">
    <source>
        <dbReference type="ARBA" id="ARBA00023180"/>
    </source>
</evidence>
<feature type="transmembrane region" description="Helical" evidence="11">
    <location>
        <begin position="89"/>
        <end position="113"/>
    </location>
</feature>
<keyword evidence="4" id="KW-0130">Cell adhesion</keyword>
<evidence type="ECO:0000256" key="1">
    <source>
        <dbReference type="ARBA" id="ARBA00004479"/>
    </source>
</evidence>
<evidence type="ECO:0000313" key="15">
    <source>
        <dbReference type="Proteomes" id="UP001219934"/>
    </source>
</evidence>
<dbReference type="Pfam" id="PF20806">
    <property type="entry name" value="Integrin_A_Ig_3"/>
    <property type="match status" value="1"/>
</dbReference>
<dbReference type="InterPro" id="IPR032695">
    <property type="entry name" value="Integrin_dom_sf"/>
</dbReference>
<proteinExistence type="inferred from homology"/>
<keyword evidence="3 11" id="KW-0812">Transmembrane</keyword>
<organism evidence="13 15">
    <name type="scientific">Pogonophryne albipinna</name>
    <dbReference type="NCBI Taxonomy" id="1090488"/>
    <lineage>
        <taxon>Eukaryota</taxon>
        <taxon>Metazoa</taxon>
        <taxon>Chordata</taxon>
        <taxon>Craniata</taxon>
        <taxon>Vertebrata</taxon>
        <taxon>Euteleostomi</taxon>
        <taxon>Actinopterygii</taxon>
        <taxon>Neopterygii</taxon>
        <taxon>Teleostei</taxon>
        <taxon>Neoteleostei</taxon>
        <taxon>Acanthomorphata</taxon>
        <taxon>Eupercaria</taxon>
        <taxon>Perciformes</taxon>
        <taxon>Notothenioidei</taxon>
        <taxon>Pogonophryne</taxon>
    </lineage>
</organism>
<gene>
    <name evidence="14" type="ORF">JOQ06_026335</name>
    <name evidence="13" type="ORF">JOQ06_026339</name>
</gene>
<dbReference type="EMBL" id="JAPTMU010000264">
    <property type="protein sequence ID" value="KAJ4919687.1"/>
    <property type="molecule type" value="Genomic_DNA"/>
</dbReference>
<keyword evidence="8" id="KW-1015">Disulfide bond</keyword>
<name>A0AAD6A657_9TELE</name>
<dbReference type="GO" id="GO:0007160">
    <property type="term" value="P:cell-matrix adhesion"/>
    <property type="evidence" value="ECO:0007669"/>
    <property type="project" value="TreeGrafter"/>
</dbReference>
<keyword evidence="9" id="KW-0675">Receptor</keyword>
<dbReference type="Gene3D" id="2.60.40.1530">
    <property type="entry name" value="ntegrin, alpha v. Chain A, domain 4"/>
    <property type="match status" value="1"/>
</dbReference>
<comment type="similarity">
    <text evidence="2">Belongs to the integrin alpha chain family.</text>
</comment>
<reference evidence="13" key="1">
    <citation type="submission" date="2022-11" db="EMBL/GenBank/DDBJ databases">
        <title>Chromosome-level genome of Pogonophryne albipinna.</title>
        <authorList>
            <person name="Jo E."/>
        </authorList>
    </citation>
    <scope>NUCLEOTIDE SEQUENCE</scope>
    <source>
        <strain evidence="13">SGF0006</strain>
        <tissue evidence="13">Muscle</tissue>
    </source>
</reference>
<keyword evidence="15" id="KW-1185">Reference proteome</keyword>
<dbReference type="Gene3D" id="1.20.5.930">
    <property type="entry name" value="Bicelle-embedded integrin alpha(iib) transmembrane segment"/>
    <property type="match status" value="1"/>
</dbReference>
<evidence type="ECO:0000256" key="9">
    <source>
        <dbReference type="ARBA" id="ARBA00023170"/>
    </source>
</evidence>
<dbReference type="GO" id="GO:0009897">
    <property type="term" value="C:external side of plasma membrane"/>
    <property type="evidence" value="ECO:0007669"/>
    <property type="project" value="TreeGrafter"/>
</dbReference>
<evidence type="ECO:0000256" key="3">
    <source>
        <dbReference type="ARBA" id="ARBA00022692"/>
    </source>
</evidence>
<dbReference type="PANTHER" id="PTHR23220">
    <property type="entry name" value="INTEGRIN ALPHA"/>
    <property type="match status" value="1"/>
</dbReference>
<dbReference type="GO" id="GO:0005178">
    <property type="term" value="F:integrin binding"/>
    <property type="evidence" value="ECO:0007669"/>
    <property type="project" value="TreeGrafter"/>
</dbReference>
<keyword evidence="7 11" id="KW-0472">Membrane</keyword>
<keyword evidence="6" id="KW-0401">Integrin</keyword>
<dbReference type="SUPFAM" id="SSF69179">
    <property type="entry name" value="Integrin domains"/>
    <property type="match status" value="1"/>
</dbReference>
<evidence type="ECO:0000259" key="12">
    <source>
        <dbReference type="Pfam" id="PF20806"/>
    </source>
</evidence>
<dbReference type="InterPro" id="IPR048286">
    <property type="entry name" value="Integrin_alpha_Ig-like_3"/>
</dbReference>
<evidence type="ECO:0000313" key="13">
    <source>
        <dbReference type="EMBL" id="KAJ4919116.1"/>
    </source>
</evidence>